<reference evidence="1 2" key="1">
    <citation type="submission" date="2016-12" db="EMBL/GenBank/DDBJ databases">
        <title>Draft genome sequences of strains Salinicola socius SMB35, Salinicola sp. MH3R3-1 and Chromohalobacter sp. SMB17 from the Verkhnekamsk potash mining region of Russia.</title>
        <authorList>
            <person name="Mavrodi D.V."/>
            <person name="Olsson B.E."/>
            <person name="Korsakova E.S."/>
            <person name="Pyankova A."/>
            <person name="Mavrodi O.V."/>
            <person name="Plotnikova E.G."/>
        </authorList>
    </citation>
    <scope>NUCLEOTIDE SEQUENCE [LARGE SCALE GENOMIC DNA]</scope>
    <source>
        <strain evidence="1 2">SMB35</strain>
    </source>
</reference>
<gene>
    <name evidence="1" type="ORF">BTW07_13585</name>
</gene>
<proteinExistence type="predicted"/>
<comment type="caution">
    <text evidence="1">The sequence shown here is derived from an EMBL/GenBank/DDBJ whole genome shotgun (WGS) entry which is preliminary data.</text>
</comment>
<evidence type="ECO:0000313" key="2">
    <source>
        <dbReference type="Proteomes" id="UP000186878"/>
    </source>
</evidence>
<dbReference type="EMBL" id="MSDO01000020">
    <property type="protein sequence ID" value="OLO03617.1"/>
    <property type="molecule type" value="Genomic_DNA"/>
</dbReference>
<dbReference type="STRING" id="404433.BTW07_13585"/>
<accession>A0A1Q8SQE1</accession>
<dbReference type="RefSeq" id="WP_075570717.1">
    <property type="nucleotide sequence ID" value="NZ_MSDO01000020.1"/>
</dbReference>
<protein>
    <recommendedName>
        <fullName evidence="3">Glycosyl transferase family 1 domain-containing protein</fullName>
    </recommendedName>
</protein>
<dbReference type="Gene3D" id="3.40.50.2000">
    <property type="entry name" value="Glycogen Phosphorylase B"/>
    <property type="match status" value="1"/>
</dbReference>
<sequence>MNYPRWVVLSDGTCPTEDIYFLKSVAPWLQSRGIEVKRIDTSYWRLPVMCMPWLVGELRNAHVLVCRSLNGAWISWLEDNRHRVATIRYLIDDDIDAAALDEQLPETYRRRMSHVASHLQPRLLAIADEVIACCEPLAKHFSRRHDSVSLLAPSLIAPMPNHDHFSMLAPRVGFHGSRAHLADLENITPALVDIHERNKALTFEIMLGGFSPVSLRGLQRVRTPKPLGWRAFQRYRDRQRMHISLTPMRDTPFNAGKTYIKFLDNAAMGSVGLYSARSPYREIVSQGEDGLLVEDTPEAWRSAMQQLIDDPAAARLMAQNAARKALDIGNPEKARAFWWVRR</sequence>
<evidence type="ECO:0008006" key="3">
    <source>
        <dbReference type="Google" id="ProtNLM"/>
    </source>
</evidence>
<name>A0A1Q8SQE1_9GAMM</name>
<dbReference type="Proteomes" id="UP000186878">
    <property type="component" value="Unassembled WGS sequence"/>
</dbReference>
<organism evidence="1 2">
    <name type="scientific">Salinicola socius</name>
    <dbReference type="NCBI Taxonomy" id="404433"/>
    <lineage>
        <taxon>Bacteria</taxon>
        <taxon>Pseudomonadati</taxon>
        <taxon>Pseudomonadota</taxon>
        <taxon>Gammaproteobacteria</taxon>
        <taxon>Oceanospirillales</taxon>
        <taxon>Halomonadaceae</taxon>
        <taxon>Salinicola</taxon>
    </lineage>
</organism>
<dbReference type="SUPFAM" id="SSF53756">
    <property type="entry name" value="UDP-Glycosyltransferase/glycogen phosphorylase"/>
    <property type="match status" value="1"/>
</dbReference>
<evidence type="ECO:0000313" key="1">
    <source>
        <dbReference type="EMBL" id="OLO03617.1"/>
    </source>
</evidence>
<dbReference type="AlphaFoldDB" id="A0A1Q8SQE1"/>
<keyword evidence="2" id="KW-1185">Reference proteome</keyword>